<dbReference type="RefSeq" id="XP_018694570.1">
    <property type="nucleotide sequence ID" value="XM_018834920.1"/>
</dbReference>
<dbReference type="STRING" id="1367422.A0A178ZPT0"/>
<organism evidence="1 2">
    <name type="scientific">Fonsecaea erecta</name>
    <dbReference type="NCBI Taxonomy" id="1367422"/>
    <lineage>
        <taxon>Eukaryota</taxon>
        <taxon>Fungi</taxon>
        <taxon>Dikarya</taxon>
        <taxon>Ascomycota</taxon>
        <taxon>Pezizomycotina</taxon>
        <taxon>Eurotiomycetes</taxon>
        <taxon>Chaetothyriomycetidae</taxon>
        <taxon>Chaetothyriales</taxon>
        <taxon>Herpotrichiellaceae</taxon>
        <taxon>Fonsecaea</taxon>
    </lineage>
</organism>
<dbReference type="Proteomes" id="UP000078343">
    <property type="component" value="Unassembled WGS sequence"/>
</dbReference>
<dbReference type="Gene3D" id="1.20.1290.10">
    <property type="entry name" value="AhpD-like"/>
    <property type="match status" value="1"/>
</dbReference>
<name>A0A178ZPT0_9EURO</name>
<gene>
    <name evidence="1" type="ORF">AYL99_03404</name>
</gene>
<dbReference type="AlphaFoldDB" id="A0A178ZPT0"/>
<evidence type="ECO:0000313" key="2">
    <source>
        <dbReference type="Proteomes" id="UP000078343"/>
    </source>
</evidence>
<dbReference type="EMBL" id="LVYI01000003">
    <property type="protein sequence ID" value="OAP61203.1"/>
    <property type="molecule type" value="Genomic_DNA"/>
</dbReference>
<dbReference type="PANTHER" id="PTHR33570:SF2">
    <property type="entry name" value="CARBOXYMUCONOLACTONE DECARBOXYLASE-LIKE DOMAIN-CONTAINING PROTEIN"/>
    <property type="match status" value="1"/>
</dbReference>
<dbReference type="InterPro" id="IPR052512">
    <property type="entry name" value="4CMD/NDH-1_regulator"/>
</dbReference>
<proteinExistence type="predicted"/>
<dbReference type="PANTHER" id="PTHR33570">
    <property type="entry name" value="4-CARBOXYMUCONOLACTONE DECARBOXYLASE FAMILY PROTEIN"/>
    <property type="match status" value="1"/>
</dbReference>
<evidence type="ECO:0000313" key="1">
    <source>
        <dbReference type="EMBL" id="OAP61203.1"/>
    </source>
</evidence>
<dbReference type="GeneID" id="30007574"/>
<sequence>MSNAPENSVAEAHKIFYDQGFQIRNEVAGSEHVQRSLQNNSSDFARPMQDLATEVGWGMIWARPGLA</sequence>
<reference evidence="1 2" key="1">
    <citation type="submission" date="2016-04" db="EMBL/GenBank/DDBJ databases">
        <title>Draft genome of Fonsecaea erecta CBS 125763.</title>
        <authorList>
            <person name="Weiss V.A."/>
            <person name="Vicente V.A."/>
            <person name="Raittz R.T."/>
            <person name="Moreno L.F."/>
            <person name="De Souza E.M."/>
            <person name="Pedrosa F.O."/>
            <person name="Steffens M.B."/>
            <person name="Faoro H."/>
            <person name="Tadra-Sfeir M.Z."/>
            <person name="Najafzadeh M.J."/>
            <person name="Felipe M.S."/>
            <person name="Teixeira M."/>
            <person name="Sun J."/>
            <person name="Xi L."/>
            <person name="Gomes R."/>
            <person name="De Azevedo C.M."/>
            <person name="Salgado C.G."/>
            <person name="Da Silva M.B."/>
            <person name="Nascimento M.F."/>
            <person name="Queiroz-Telles F."/>
            <person name="Attili D.S."/>
            <person name="Gorbushina A."/>
        </authorList>
    </citation>
    <scope>NUCLEOTIDE SEQUENCE [LARGE SCALE GENOMIC DNA]</scope>
    <source>
        <strain evidence="1 2">CBS 125763</strain>
    </source>
</reference>
<comment type="caution">
    <text evidence="1">The sequence shown here is derived from an EMBL/GenBank/DDBJ whole genome shotgun (WGS) entry which is preliminary data.</text>
</comment>
<keyword evidence="2" id="KW-1185">Reference proteome</keyword>
<dbReference type="SUPFAM" id="SSF69118">
    <property type="entry name" value="AhpD-like"/>
    <property type="match status" value="1"/>
</dbReference>
<dbReference type="InterPro" id="IPR029032">
    <property type="entry name" value="AhpD-like"/>
</dbReference>
<accession>A0A178ZPT0</accession>
<dbReference type="OrthoDB" id="104509at2759"/>
<protein>
    <submittedName>
        <fullName evidence="1">Uncharacterized protein</fullName>
    </submittedName>
</protein>